<accession>A0A382DTJ8</accession>
<gene>
    <name evidence="2" type="ORF">METZ01_LOCUS193751</name>
</gene>
<evidence type="ECO:0000256" key="1">
    <source>
        <dbReference type="SAM" id="MobiDB-lite"/>
    </source>
</evidence>
<protein>
    <submittedName>
        <fullName evidence="2">Uncharacterized protein</fullName>
    </submittedName>
</protein>
<feature type="region of interest" description="Disordered" evidence="1">
    <location>
        <begin position="1"/>
        <end position="23"/>
    </location>
</feature>
<sequence>MKSWKTRKGDLSSKSRPVKSDGEYDEDRAYNYLWELINLGDFIPAFAGMRIFKDGFARYTYSNGWDGVESRIKQTLRDMERTLNLDFGVLRARIHWAKVGTFDETLSAEQFFHSRNFPSRIAGLFYDHSRNGKGKKGRAVGGVSEFYNMPEITAKARFANSWRGSNLAKGLEIVEKKRSSGIHGCPTPDLPNYEEDLK</sequence>
<feature type="compositionally biased region" description="Basic and acidic residues" evidence="1">
    <location>
        <begin position="7"/>
        <end position="22"/>
    </location>
</feature>
<reference evidence="2" key="1">
    <citation type="submission" date="2018-05" db="EMBL/GenBank/DDBJ databases">
        <authorList>
            <person name="Lanie J.A."/>
            <person name="Ng W.-L."/>
            <person name="Kazmierczak K.M."/>
            <person name="Andrzejewski T.M."/>
            <person name="Davidsen T.M."/>
            <person name="Wayne K.J."/>
            <person name="Tettelin H."/>
            <person name="Glass J.I."/>
            <person name="Rusch D."/>
            <person name="Podicherti R."/>
            <person name="Tsui H.-C.T."/>
            <person name="Winkler M.E."/>
        </authorList>
    </citation>
    <scope>NUCLEOTIDE SEQUENCE</scope>
</reference>
<dbReference type="EMBL" id="UINC01040681">
    <property type="protein sequence ID" value="SVB40897.1"/>
    <property type="molecule type" value="Genomic_DNA"/>
</dbReference>
<proteinExistence type="predicted"/>
<name>A0A382DTJ8_9ZZZZ</name>
<evidence type="ECO:0000313" key="2">
    <source>
        <dbReference type="EMBL" id="SVB40897.1"/>
    </source>
</evidence>
<organism evidence="2">
    <name type="scientific">marine metagenome</name>
    <dbReference type="NCBI Taxonomy" id="408172"/>
    <lineage>
        <taxon>unclassified sequences</taxon>
        <taxon>metagenomes</taxon>
        <taxon>ecological metagenomes</taxon>
    </lineage>
</organism>
<dbReference type="AlphaFoldDB" id="A0A382DTJ8"/>